<dbReference type="PROSITE" id="PS51000">
    <property type="entry name" value="HTH_DEOR_2"/>
    <property type="match status" value="1"/>
</dbReference>
<evidence type="ECO:0000256" key="1">
    <source>
        <dbReference type="ARBA" id="ARBA00023015"/>
    </source>
</evidence>
<keyword evidence="1" id="KW-0805">Transcription regulation</keyword>
<dbReference type="SUPFAM" id="SSF100950">
    <property type="entry name" value="NagB/RpiA/CoA transferase-like"/>
    <property type="match status" value="1"/>
</dbReference>
<dbReference type="RefSeq" id="WP_006728999.1">
    <property type="nucleotide sequence ID" value="NZ_CABKQA010000002.1"/>
</dbReference>
<dbReference type="InterPro" id="IPR037171">
    <property type="entry name" value="NagB/RpiA_transferase-like"/>
</dbReference>
<feature type="domain" description="HTH deoR-type" evidence="3">
    <location>
        <begin position="3"/>
        <end position="58"/>
    </location>
</feature>
<dbReference type="Proteomes" id="UP000501676">
    <property type="component" value="Chromosome"/>
</dbReference>
<evidence type="ECO:0000313" key="5">
    <source>
        <dbReference type="Proteomes" id="UP000501676"/>
    </source>
</evidence>
<dbReference type="InterPro" id="IPR001034">
    <property type="entry name" value="DeoR_HTH"/>
</dbReference>
<dbReference type="PANTHER" id="PTHR30363:SF44">
    <property type="entry name" value="AGA OPERON TRANSCRIPTIONAL REPRESSOR-RELATED"/>
    <property type="match status" value="1"/>
</dbReference>
<dbReference type="SMART" id="SM01134">
    <property type="entry name" value="DeoRC"/>
    <property type="match status" value="1"/>
</dbReference>
<evidence type="ECO:0000256" key="2">
    <source>
        <dbReference type="ARBA" id="ARBA00023163"/>
    </source>
</evidence>
<organism evidence="4 5">
    <name type="scientific">Lactobacillus iners</name>
    <dbReference type="NCBI Taxonomy" id="147802"/>
    <lineage>
        <taxon>Bacteria</taxon>
        <taxon>Bacillati</taxon>
        <taxon>Bacillota</taxon>
        <taxon>Bacilli</taxon>
        <taxon>Lactobacillales</taxon>
        <taxon>Lactobacillaceae</taxon>
        <taxon>Lactobacillus</taxon>
    </lineage>
</organism>
<dbReference type="SUPFAM" id="SSF46785">
    <property type="entry name" value="Winged helix' DNA-binding domain"/>
    <property type="match status" value="1"/>
</dbReference>
<protein>
    <submittedName>
        <fullName evidence="4">DeoR/GlpR transcriptional regulator</fullName>
    </submittedName>
</protein>
<dbReference type="InterPro" id="IPR014036">
    <property type="entry name" value="DeoR-like_C"/>
</dbReference>
<dbReference type="GeneID" id="93221032"/>
<reference evidence="4 5" key="1">
    <citation type="submission" date="2020-02" db="EMBL/GenBank/DDBJ databases">
        <title>Complete genome sequences of six Lactobacillus iners strains isolated from the human vagina.</title>
        <authorList>
            <person name="France M.T."/>
            <person name="Rutt L."/>
            <person name="Narina S."/>
            <person name="Arbaugh S."/>
            <person name="Humphrys M.S."/>
            <person name="Ma B."/>
            <person name="Hayward M.R."/>
            <person name="Relman D."/>
            <person name="Kwon D.S."/>
            <person name="Ravel J."/>
        </authorList>
    </citation>
    <scope>NUCLEOTIDE SEQUENCE [LARGE SCALE GENOMIC DNA]</scope>
    <source>
        <strain evidence="4 5">C0210C1</strain>
    </source>
</reference>
<dbReference type="InterPro" id="IPR036390">
    <property type="entry name" value="WH_DNA-bd_sf"/>
</dbReference>
<dbReference type="EMBL" id="CP049228">
    <property type="protein sequence ID" value="QIH23366.1"/>
    <property type="molecule type" value="Genomic_DNA"/>
</dbReference>
<evidence type="ECO:0000313" key="4">
    <source>
        <dbReference type="EMBL" id="QIH23366.1"/>
    </source>
</evidence>
<gene>
    <name evidence="4" type="ORF">G6Z83_01065</name>
</gene>
<dbReference type="Pfam" id="PF08220">
    <property type="entry name" value="HTH_DeoR"/>
    <property type="match status" value="1"/>
</dbReference>
<name>A0A6G7B7V3_9LACO</name>
<accession>A0A6G7B7V3</accession>
<dbReference type="SMART" id="SM00420">
    <property type="entry name" value="HTH_DEOR"/>
    <property type="match status" value="1"/>
</dbReference>
<proteinExistence type="predicted"/>
<dbReference type="GO" id="GO:0003700">
    <property type="term" value="F:DNA-binding transcription factor activity"/>
    <property type="evidence" value="ECO:0007669"/>
    <property type="project" value="InterPro"/>
</dbReference>
<dbReference type="InterPro" id="IPR050313">
    <property type="entry name" value="Carb_Metab_HTH_regulators"/>
</dbReference>
<dbReference type="Pfam" id="PF00455">
    <property type="entry name" value="DeoRC"/>
    <property type="match status" value="1"/>
</dbReference>
<keyword evidence="2" id="KW-0804">Transcription</keyword>
<dbReference type="PANTHER" id="PTHR30363">
    <property type="entry name" value="HTH-TYPE TRANSCRIPTIONAL REGULATOR SRLR-RELATED"/>
    <property type="match status" value="1"/>
</dbReference>
<evidence type="ECO:0000259" key="3">
    <source>
        <dbReference type="PROSITE" id="PS51000"/>
    </source>
</evidence>
<sequence>MKSSQRINKLIEILKDHPTIHITTLQKNTNTPISTLRRDLMILEQQHLIKREAGKIILLKQENIEYAWLYRENKNTLLKDKLCKTASNLIQNNNAIFIDSSTTCTKLATYLNNFSNLKIITNNLIVASQLQNHMNFSVFISGGLIKPYSQSVLDNEAIRFIHQFKTKYAFVSCSTIDLSGLYMADLLQAQVKREAIKQSEKTVALIDSSKFKNNQDFIKLCDLSDIDILITDKKITDTKFINFCKVHNIQIINS</sequence>
<dbReference type="AlphaFoldDB" id="A0A6G7B7V3"/>